<dbReference type="PATRIC" id="fig|1292034.3.peg.547"/>
<evidence type="ECO:0000256" key="1">
    <source>
        <dbReference type="SAM" id="MobiDB-lite"/>
    </source>
</evidence>
<dbReference type="STRING" id="1292034.OR37_00550"/>
<gene>
    <name evidence="2" type="ORF">OR37_00550</name>
</gene>
<dbReference type="AlphaFoldDB" id="R0ESU8"/>
<reference evidence="2 3" key="1">
    <citation type="journal article" date="2013" name="Genome Announc.">
        <title>Draft Genome Sequence for Caulobacter sp. Strain OR37, a Bacterium Tolerant to Heavy Metals.</title>
        <authorList>
            <person name="Utturkar S.M."/>
            <person name="Bollmann A."/>
            <person name="Brzoska R.M."/>
            <person name="Klingeman D.M."/>
            <person name="Epstein S.E."/>
            <person name="Palumbo A.V."/>
            <person name="Brown S.D."/>
        </authorList>
    </citation>
    <scope>NUCLEOTIDE SEQUENCE [LARGE SCALE GENOMIC DNA]</scope>
    <source>
        <strain evidence="2 3">OR37</strain>
    </source>
</reference>
<accession>R0ESU8</accession>
<name>R0ESU8_CAUVI</name>
<evidence type="ECO:0000313" key="3">
    <source>
        <dbReference type="Proteomes" id="UP000013063"/>
    </source>
</evidence>
<sequence>MPELFIVEFAPAAGGRDNGRLTSQRSTRPDGLANATRIEAP</sequence>
<feature type="region of interest" description="Disordered" evidence="1">
    <location>
        <begin position="13"/>
        <end position="41"/>
    </location>
</feature>
<comment type="caution">
    <text evidence="2">The sequence shown here is derived from an EMBL/GenBank/DDBJ whole genome shotgun (WGS) entry which is preliminary data.</text>
</comment>
<dbReference type="Proteomes" id="UP000013063">
    <property type="component" value="Unassembled WGS sequence"/>
</dbReference>
<evidence type="ECO:0000313" key="2">
    <source>
        <dbReference type="EMBL" id="ENZ84042.1"/>
    </source>
</evidence>
<dbReference type="EMBL" id="APMP01000001">
    <property type="protein sequence ID" value="ENZ84042.1"/>
    <property type="molecule type" value="Genomic_DNA"/>
</dbReference>
<keyword evidence="3" id="KW-1185">Reference proteome</keyword>
<organism evidence="2 3">
    <name type="scientific">Caulobacter vibrioides OR37</name>
    <dbReference type="NCBI Taxonomy" id="1292034"/>
    <lineage>
        <taxon>Bacteria</taxon>
        <taxon>Pseudomonadati</taxon>
        <taxon>Pseudomonadota</taxon>
        <taxon>Alphaproteobacteria</taxon>
        <taxon>Caulobacterales</taxon>
        <taxon>Caulobacteraceae</taxon>
        <taxon>Caulobacter</taxon>
    </lineage>
</organism>
<protein>
    <submittedName>
        <fullName evidence="2">Uncharacterized protein</fullName>
    </submittedName>
</protein>
<dbReference type="RefSeq" id="WP_004615642.1">
    <property type="nucleotide sequence ID" value="NZ_APMP01000001.1"/>
</dbReference>
<proteinExistence type="predicted"/>